<dbReference type="EMBL" id="VJXX01000003">
    <property type="protein sequence ID" value="MPY11207.1"/>
    <property type="molecule type" value="Genomic_DNA"/>
</dbReference>
<comment type="caution">
    <text evidence="2">The sequence shown here is derived from an EMBL/GenBank/DDBJ whole genome shotgun (WGS) entry which is preliminary data.</text>
</comment>
<dbReference type="SUPFAM" id="SSF75304">
    <property type="entry name" value="Amidase signature (AS) enzymes"/>
    <property type="match status" value="1"/>
</dbReference>
<dbReference type="InterPro" id="IPR000120">
    <property type="entry name" value="Amidase"/>
</dbReference>
<dbReference type="PROSITE" id="PS00571">
    <property type="entry name" value="AMIDASES"/>
    <property type="match status" value="1"/>
</dbReference>
<dbReference type="PANTHER" id="PTHR11895">
    <property type="entry name" value="TRANSAMIDASE"/>
    <property type="match status" value="1"/>
</dbReference>
<reference evidence="3" key="1">
    <citation type="submission" date="2019-07" db="EMBL/GenBank/DDBJ databases">
        <title>Arthrobacter KR32 sp. nov., isolated from mountain cheese made of cows milk.</title>
        <authorList>
            <person name="Flegler A."/>
        </authorList>
    </citation>
    <scope>NUCLEOTIDE SEQUENCE [LARGE SCALE GENOMIC DNA]</scope>
    <source>
        <strain evidence="3">KR32</strain>
    </source>
</reference>
<dbReference type="Proteomes" id="UP000326464">
    <property type="component" value="Unassembled WGS sequence"/>
</dbReference>
<name>A0A7X1NQV2_9MICC</name>
<evidence type="ECO:0000259" key="1">
    <source>
        <dbReference type="Pfam" id="PF01425"/>
    </source>
</evidence>
<evidence type="ECO:0000313" key="3">
    <source>
        <dbReference type="Proteomes" id="UP000326464"/>
    </source>
</evidence>
<evidence type="ECO:0000313" key="2">
    <source>
        <dbReference type="EMBL" id="MPY11207.1"/>
    </source>
</evidence>
<protein>
    <submittedName>
        <fullName evidence="2">Amidase</fullName>
    </submittedName>
</protein>
<dbReference type="Pfam" id="PF01425">
    <property type="entry name" value="Amidase"/>
    <property type="match status" value="1"/>
</dbReference>
<dbReference type="Gene3D" id="3.90.1300.10">
    <property type="entry name" value="Amidase signature (AS) domain"/>
    <property type="match status" value="1"/>
</dbReference>
<dbReference type="PANTHER" id="PTHR11895:SF76">
    <property type="entry name" value="INDOLEACETAMIDE HYDROLASE"/>
    <property type="match status" value="1"/>
</dbReference>
<dbReference type="GO" id="GO:0003824">
    <property type="term" value="F:catalytic activity"/>
    <property type="evidence" value="ECO:0007669"/>
    <property type="project" value="InterPro"/>
</dbReference>
<feature type="domain" description="Amidase" evidence="1">
    <location>
        <begin position="26"/>
        <end position="450"/>
    </location>
</feature>
<dbReference type="InterPro" id="IPR036928">
    <property type="entry name" value="AS_sf"/>
</dbReference>
<dbReference type="AlphaFoldDB" id="A0A7X1NQV2"/>
<proteinExistence type="predicted"/>
<organism evidence="2 3">
    <name type="scientific">Arthrobacter bussei</name>
    <dbReference type="NCBI Taxonomy" id="2594179"/>
    <lineage>
        <taxon>Bacteria</taxon>
        <taxon>Bacillati</taxon>
        <taxon>Actinomycetota</taxon>
        <taxon>Actinomycetes</taxon>
        <taxon>Micrococcales</taxon>
        <taxon>Micrococcaceae</taxon>
        <taxon>Arthrobacter</taxon>
    </lineage>
</organism>
<dbReference type="InterPro" id="IPR023631">
    <property type="entry name" value="Amidase_dom"/>
</dbReference>
<dbReference type="InterPro" id="IPR020556">
    <property type="entry name" value="Amidase_CS"/>
</dbReference>
<gene>
    <name evidence="2" type="ORF">FNH21_10845</name>
</gene>
<keyword evidence="3" id="KW-1185">Reference proteome</keyword>
<dbReference type="RefSeq" id="WP_191931872.1">
    <property type="nucleotide sequence ID" value="NZ_VJXX01000003.1"/>
</dbReference>
<accession>A0A7X1NQV2</accession>
<sequence length="469" mass="49445">MSAALHELSAVELTGAIRRREVSAREALDAHVARIDAVNGAINAVITEDREGAAALAAAADRLTTSGADLPPLHGLPMTHKDTHNTRGLRTTQGSAIFKDFVPTFDDLIIGRLKKAGVVTTGKTNVPEFAAGSHTFNEVFGTTVNPYDTSRSAGGSSGGVAASIAARIQPLGDGSDMGGSLRIPASFCNVVGYRPSIGVVPSLPTRNGWAWLSRHGLMARDVEDIALGMTAIAGSDPGSPFGYPVTGSFADPLQRDLMGLRIGWSPDLGLGVPVDREVLRVLEGQLQVFTDLGAIVEEAVPDLRDADQVFGTTRAFDFVLGLGELAAKHGDAIKPEIRWNIEQGRKLTAQDLVDAALARTRLDTSVRRYFGRYDVFASPSAQVLPFDAASRYPTSVNGVDFATYLDWMRSACLVSATGLPAVSVPAGFSEGGLPVGLQLAMPHGSDVGLLQVAYAFEQATGWAKRAPAL</sequence>